<feature type="domain" description="TonB-dependent receptor plug" evidence="14">
    <location>
        <begin position="18"/>
        <end position="126"/>
    </location>
</feature>
<keyword evidence="6" id="KW-0408">Iron</keyword>
<sequence>AAARGSVVVTAQKRAESVQEVPASITAIGGEELRRDELRTANDAIRYVPNAQASITEGRARPRWFIRGVGINDPATNVVSPIGVYADEVYQGNSLLQAFPLFDLERVEVLRGPQGTLWGKNTTGGALSFVSKKPAFTADGYVKASIGSHQERLLEGAYGGPVSDTTAVRFAALNYDRDGIATAPDGSKLGKQADNAARFQVLTLLNENLDLLLNVHGRNNHGQRSPWYLDYAGTTPTGPLQWAGNNTRGNVGYNYDQDDVKSDGVSATLNWNSGGYTLTSITAVETGERETAGDGDYTPINISLTHARVKTRQISQELRLASPKQDRWNWIAGVYFFKENLGSDSSNAQLAAASISAANPGFYNTHFDQETRSVATFFNTSYAINERWNAGGGLRWTQERKEIDLTGVRSTSGVASFLTPANWWSTASVANPLSQFARQQDTRKWNDLSYDLVTDYDIGGNQRVYARHSKGFRSGNFQGSVSPTLAPNSVNPETLKAYEAGYKSELLDKRVTFNVAAFYYDYENPQVLINQANPLPTILTNARSGTVKGVEVELRAAVTRQLTLQGALGLLRTEYQGLVQNGIDRSGNEFTRSPHVSFDIGAEYRIPLANGAAVKLGTDWHYKGEFFFNALNQTTPALQQKAYWLGNARIAYALADKKTEFFIAARNITDRGYKTVEIAPSNGSYKYTLGEPRIVTVGVSTKF</sequence>
<evidence type="ECO:0000313" key="15">
    <source>
        <dbReference type="EMBL" id="OWW18375.1"/>
    </source>
</evidence>
<evidence type="ECO:0008006" key="17">
    <source>
        <dbReference type="Google" id="ProtNLM"/>
    </source>
</evidence>
<dbReference type="PANTHER" id="PTHR32552">
    <property type="entry name" value="FERRICHROME IRON RECEPTOR-RELATED"/>
    <property type="match status" value="1"/>
</dbReference>
<evidence type="ECO:0000256" key="7">
    <source>
        <dbReference type="ARBA" id="ARBA00023065"/>
    </source>
</evidence>
<keyword evidence="3 11" id="KW-1134">Transmembrane beta strand</keyword>
<dbReference type="GO" id="GO:0009279">
    <property type="term" value="C:cell outer membrane"/>
    <property type="evidence" value="ECO:0007669"/>
    <property type="project" value="UniProtKB-SubCell"/>
</dbReference>
<comment type="caution">
    <text evidence="15">The sequence shown here is derived from an EMBL/GenBank/DDBJ whole genome shotgun (WGS) entry which is preliminary data.</text>
</comment>
<comment type="similarity">
    <text evidence="11 12">Belongs to the TonB-dependent receptor family.</text>
</comment>
<keyword evidence="9 11" id="KW-0472">Membrane</keyword>
<accession>A0A254T727</accession>
<evidence type="ECO:0000256" key="11">
    <source>
        <dbReference type="PROSITE-ProRule" id="PRU01360"/>
    </source>
</evidence>
<evidence type="ECO:0000256" key="10">
    <source>
        <dbReference type="ARBA" id="ARBA00023237"/>
    </source>
</evidence>
<dbReference type="OrthoDB" id="8538693at2"/>
<proteinExistence type="inferred from homology"/>
<evidence type="ECO:0000256" key="4">
    <source>
        <dbReference type="ARBA" id="ARBA00022496"/>
    </source>
</evidence>
<reference evidence="15 16" key="1">
    <citation type="submission" date="2016-02" db="EMBL/GenBank/DDBJ databases">
        <authorList>
            <person name="Wen L."/>
            <person name="He K."/>
            <person name="Yang H."/>
        </authorList>
    </citation>
    <scope>NUCLEOTIDE SEQUENCE [LARGE SCALE GENOMIC DNA]</scope>
    <source>
        <strain evidence="15 16">TSA40</strain>
    </source>
</reference>
<dbReference type="PROSITE" id="PS52016">
    <property type="entry name" value="TONB_DEPENDENT_REC_3"/>
    <property type="match status" value="1"/>
</dbReference>
<dbReference type="GO" id="GO:0006826">
    <property type="term" value="P:iron ion transport"/>
    <property type="evidence" value="ECO:0007669"/>
    <property type="project" value="UniProtKB-KW"/>
</dbReference>
<dbReference type="InterPro" id="IPR039426">
    <property type="entry name" value="TonB-dep_rcpt-like"/>
</dbReference>
<protein>
    <recommendedName>
        <fullName evidence="17">TonB-dependent receptor</fullName>
    </recommendedName>
</protein>
<evidence type="ECO:0000256" key="3">
    <source>
        <dbReference type="ARBA" id="ARBA00022452"/>
    </source>
</evidence>
<dbReference type="Pfam" id="PF00593">
    <property type="entry name" value="TonB_dep_Rec_b-barrel"/>
    <property type="match status" value="1"/>
</dbReference>
<keyword evidence="8 12" id="KW-0798">TonB box</keyword>
<comment type="subcellular location">
    <subcellularLocation>
        <location evidence="1 11">Cell outer membrane</location>
        <topology evidence="1 11">Multi-pass membrane protein</topology>
    </subcellularLocation>
</comment>
<dbReference type="Proteomes" id="UP000197535">
    <property type="component" value="Unassembled WGS sequence"/>
</dbReference>
<evidence type="ECO:0000256" key="6">
    <source>
        <dbReference type="ARBA" id="ARBA00023004"/>
    </source>
</evidence>
<dbReference type="InterPro" id="IPR036942">
    <property type="entry name" value="Beta-barrel_TonB_sf"/>
</dbReference>
<keyword evidence="2 11" id="KW-0813">Transport</keyword>
<feature type="non-terminal residue" evidence="15">
    <location>
        <position position="1"/>
    </location>
</feature>
<dbReference type="Pfam" id="PF07715">
    <property type="entry name" value="Plug"/>
    <property type="match status" value="1"/>
</dbReference>
<keyword evidence="10 11" id="KW-0998">Cell outer membrane</keyword>
<evidence type="ECO:0000259" key="14">
    <source>
        <dbReference type="Pfam" id="PF07715"/>
    </source>
</evidence>
<dbReference type="Gene3D" id="2.40.170.20">
    <property type="entry name" value="TonB-dependent receptor, beta-barrel domain"/>
    <property type="match status" value="1"/>
</dbReference>
<evidence type="ECO:0000256" key="1">
    <source>
        <dbReference type="ARBA" id="ARBA00004571"/>
    </source>
</evidence>
<dbReference type="PANTHER" id="PTHR32552:SF81">
    <property type="entry name" value="TONB-DEPENDENT OUTER MEMBRANE RECEPTOR"/>
    <property type="match status" value="1"/>
</dbReference>
<dbReference type="EMBL" id="LSTO01000007">
    <property type="protein sequence ID" value="OWW18375.1"/>
    <property type="molecule type" value="Genomic_DNA"/>
</dbReference>
<keyword evidence="4" id="KW-0410">Iron transport</keyword>
<dbReference type="InterPro" id="IPR000531">
    <property type="entry name" value="Beta-barrel_TonB"/>
</dbReference>
<keyword evidence="16" id="KW-1185">Reference proteome</keyword>
<dbReference type="RefSeq" id="WP_088710444.1">
    <property type="nucleotide sequence ID" value="NZ_LSTO01000007.1"/>
</dbReference>
<keyword evidence="7" id="KW-0406">Ion transport</keyword>
<keyword evidence="5 11" id="KW-0812">Transmembrane</keyword>
<evidence type="ECO:0000256" key="8">
    <source>
        <dbReference type="ARBA" id="ARBA00023077"/>
    </source>
</evidence>
<evidence type="ECO:0000256" key="5">
    <source>
        <dbReference type="ARBA" id="ARBA00022692"/>
    </source>
</evidence>
<dbReference type="SUPFAM" id="SSF56935">
    <property type="entry name" value="Porins"/>
    <property type="match status" value="1"/>
</dbReference>
<evidence type="ECO:0000256" key="9">
    <source>
        <dbReference type="ARBA" id="ARBA00023136"/>
    </source>
</evidence>
<feature type="domain" description="TonB-dependent receptor-like beta-barrel" evidence="13">
    <location>
        <begin position="214"/>
        <end position="668"/>
    </location>
</feature>
<evidence type="ECO:0000256" key="2">
    <source>
        <dbReference type="ARBA" id="ARBA00022448"/>
    </source>
</evidence>
<name>A0A254T727_9BURK</name>
<evidence type="ECO:0000259" key="13">
    <source>
        <dbReference type="Pfam" id="PF00593"/>
    </source>
</evidence>
<dbReference type="AlphaFoldDB" id="A0A254T727"/>
<gene>
    <name evidence="15" type="ORF">AYR66_01885</name>
</gene>
<evidence type="ECO:0000313" key="16">
    <source>
        <dbReference type="Proteomes" id="UP000197535"/>
    </source>
</evidence>
<dbReference type="InterPro" id="IPR012910">
    <property type="entry name" value="Plug_dom"/>
</dbReference>
<evidence type="ECO:0000256" key="12">
    <source>
        <dbReference type="RuleBase" id="RU003357"/>
    </source>
</evidence>
<organism evidence="15 16">
    <name type="scientific">Noviherbaspirillum denitrificans</name>
    <dbReference type="NCBI Taxonomy" id="1968433"/>
    <lineage>
        <taxon>Bacteria</taxon>
        <taxon>Pseudomonadati</taxon>
        <taxon>Pseudomonadota</taxon>
        <taxon>Betaproteobacteria</taxon>
        <taxon>Burkholderiales</taxon>
        <taxon>Oxalobacteraceae</taxon>
        <taxon>Noviherbaspirillum</taxon>
    </lineage>
</organism>